<accession>A0A0B6Y4Z2</accession>
<dbReference type="InterPro" id="IPR050654">
    <property type="entry name" value="AChE-related_enzymes"/>
</dbReference>
<dbReference type="InterPro" id="IPR029058">
    <property type="entry name" value="AB_hydrolase_fold"/>
</dbReference>
<dbReference type="PANTHER" id="PTHR43918">
    <property type="entry name" value="ACETYLCHOLINESTERASE"/>
    <property type="match status" value="1"/>
</dbReference>
<dbReference type="Gene3D" id="3.40.50.1820">
    <property type="entry name" value="alpha/beta hydrolase"/>
    <property type="match status" value="1"/>
</dbReference>
<dbReference type="Pfam" id="PF00135">
    <property type="entry name" value="COesterase"/>
    <property type="match status" value="1"/>
</dbReference>
<dbReference type="PANTHER" id="PTHR43918:SF4">
    <property type="entry name" value="CARBOXYLIC ESTER HYDROLASE"/>
    <property type="match status" value="1"/>
</dbReference>
<dbReference type="GO" id="GO:0006581">
    <property type="term" value="P:acetylcholine catabolic process"/>
    <property type="evidence" value="ECO:0007669"/>
    <property type="project" value="TreeGrafter"/>
</dbReference>
<gene>
    <name evidence="5" type="primary">ORF12857</name>
</gene>
<comment type="similarity">
    <text evidence="1">Belongs to the type-B carboxylesterase/lipase family.</text>
</comment>
<dbReference type="GO" id="GO:0005615">
    <property type="term" value="C:extracellular space"/>
    <property type="evidence" value="ECO:0007669"/>
    <property type="project" value="TreeGrafter"/>
</dbReference>
<organism evidence="5">
    <name type="scientific">Arion vulgaris</name>
    <dbReference type="NCBI Taxonomy" id="1028688"/>
    <lineage>
        <taxon>Eukaryota</taxon>
        <taxon>Metazoa</taxon>
        <taxon>Spiralia</taxon>
        <taxon>Lophotrochozoa</taxon>
        <taxon>Mollusca</taxon>
        <taxon>Gastropoda</taxon>
        <taxon>Heterobranchia</taxon>
        <taxon>Euthyneura</taxon>
        <taxon>Panpulmonata</taxon>
        <taxon>Eupulmonata</taxon>
        <taxon>Stylommatophora</taxon>
        <taxon>Helicina</taxon>
        <taxon>Arionoidea</taxon>
        <taxon>Arionidae</taxon>
        <taxon>Arion</taxon>
    </lineage>
</organism>
<sequence length="73" mass="7910">SATPLAGWAIHDQDTARNISLQFASAISCPSNNINASINCLRTLDPQLLCEKQSEINAHFPPVIDGVFIPEHP</sequence>
<dbReference type="SUPFAM" id="SSF53474">
    <property type="entry name" value="alpha/beta-Hydrolases"/>
    <property type="match status" value="1"/>
</dbReference>
<evidence type="ECO:0000259" key="4">
    <source>
        <dbReference type="Pfam" id="PF00135"/>
    </source>
</evidence>
<protein>
    <recommendedName>
        <fullName evidence="4">Carboxylesterase type B domain-containing protein</fullName>
    </recommendedName>
</protein>
<dbReference type="AlphaFoldDB" id="A0A0B6Y4Z2"/>
<dbReference type="InterPro" id="IPR002018">
    <property type="entry name" value="CarbesteraseB"/>
</dbReference>
<feature type="non-terminal residue" evidence="5">
    <location>
        <position position="73"/>
    </location>
</feature>
<evidence type="ECO:0000256" key="2">
    <source>
        <dbReference type="ARBA" id="ARBA00022487"/>
    </source>
</evidence>
<proteinExistence type="inferred from homology"/>
<dbReference type="GO" id="GO:0003990">
    <property type="term" value="F:acetylcholinesterase activity"/>
    <property type="evidence" value="ECO:0007669"/>
    <property type="project" value="TreeGrafter"/>
</dbReference>
<feature type="non-terminal residue" evidence="5">
    <location>
        <position position="1"/>
    </location>
</feature>
<evidence type="ECO:0000256" key="3">
    <source>
        <dbReference type="ARBA" id="ARBA00022801"/>
    </source>
</evidence>
<evidence type="ECO:0000256" key="1">
    <source>
        <dbReference type="ARBA" id="ARBA00005964"/>
    </source>
</evidence>
<feature type="domain" description="Carboxylesterase type B" evidence="4">
    <location>
        <begin position="1"/>
        <end position="73"/>
    </location>
</feature>
<dbReference type="GO" id="GO:0005886">
    <property type="term" value="C:plasma membrane"/>
    <property type="evidence" value="ECO:0007669"/>
    <property type="project" value="TreeGrafter"/>
</dbReference>
<name>A0A0B6Y4Z2_9EUPU</name>
<reference evidence="5" key="1">
    <citation type="submission" date="2014-12" db="EMBL/GenBank/DDBJ databases">
        <title>Insight into the proteome of Arion vulgaris.</title>
        <authorList>
            <person name="Aradska J."/>
            <person name="Bulat T."/>
            <person name="Smidak R."/>
            <person name="Sarate P."/>
            <person name="Gangsoo J."/>
            <person name="Sialana F."/>
            <person name="Bilban M."/>
            <person name="Lubec G."/>
        </authorList>
    </citation>
    <scope>NUCLEOTIDE SEQUENCE</scope>
    <source>
        <tissue evidence="5">Skin</tissue>
    </source>
</reference>
<keyword evidence="3" id="KW-0378">Hydrolase</keyword>
<evidence type="ECO:0000313" key="5">
    <source>
        <dbReference type="EMBL" id="CEK51219.1"/>
    </source>
</evidence>
<keyword evidence="2" id="KW-0719">Serine esterase</keyword>
<dbReference type="EMBL" id="HACG01004354">
    <property type="protein sequence ID" value="CEK51219.1"/>
    <property type="molecule type" value="Transcribed_RNA"/>
</dbReference>
<dbReference type="GO" id="GO:0019695">
    <property type="term" value="P:choline metabolic process"/>
    <property type="evidence" value="ECO:0007669"/>
    <property type="project" value="TreeGrafter"/>
</dbReference>